<dbReference type="RefSeq" id="WP_208469966.1">
    <property type="nucleotide sequence ID" value="NZ_JAGFNS010000017.1"/>
</dbReference>
<sequence length="102" mass="9843">MTPVCGVAELLRPGGPVRVPLRECCAAALVGAGGESSACAAARPAGSKRDAARAAGSPRSPGPEGAAARSAFPAGADAVAGPPVRRVTGSEGDRGQPAEVAR</sequence>
<name>A0ABS3UPW3_9ACTN</name>
<reference evidence="2 3" key="1">
    <citation type="submission" date="2021-03" db="EMBL/GenBank/DDBJ databases">
        <title>Actinoplanes flavus sp. nov., a novel actinomycete isolated from Coconut Palm rhizosphere soil.</title>
        <authorList>
            <person name="Luo X."/>
        </authorList>
    </citation>
    <scope>NUCLEOTIDE SEQUENCE [LARGE SCALE GENOMIC DNA]</scope>
    <source>
        <strain evidence="2 3">NEAU-H7</strain>
    </source>
</reference>
<dbReference type="EMBL" id="JAGFNS010000017">
    <property type="protein sequence ID" value="MBO3740802.1"/>
    <property type="molecule type" value="Genomic_DNA"/>
</dbReference>
<evidence type="ECO:0000313" key="3">
    <source>
        <dbReference type="Proteomes" id="UP000679690"/>
    </source>
</evidence>
<feature type="compositionally biased region" description="Low complexity" evidence="1">
    <location>
        <begin position="66"/>
        <end position="84"/>
    </location>
</feature>
<protein>
    <submittedName>
        <fullName evidence="2">Uncharacterized protein</fullName>
    </submittedName>
</protein>
<comment type="caution">
    <text evidence="2">The sequence shown here is derived from an EMBL/GenBank/DDBJ whole genome shotgun (WGS) entry which is preliminary data.</text>
</comment>
<proteinExistence type="predicted"/>
<dbReference type="Proteomes" id="UP000679690">
    <property type="component" value="Unassembled WGS sequence"/>
</dbReference>
<feature type="region of interest" description="Disordered" evidence="1">
    <location>
        <begin position="38"/>
        <end position="102"/>
    </location>
</feature>
<organism evidence="2 3">
    <name type="scientific">Actinoplanes flavus</name>
    <dbReference type="NCBI Taxonomy" id="2820290"/>
    <lineage>
        <taxon>Bacteria</taxon>
        <taxon>Bacillati</taxon>
        <taxon>Actinomycetota</taxon>
        <taxon>Actinomycetes</taxon>
        <taxon>Micromonosporales</taxon>
        <taxon>Micromonosporaceae</taxon>
        <taxon>Actinoplanes</taxon>
    </lineage>
</organism>
<accession>A0ABS3UPW3</accession>
<feature type="compositionally biased region" description="Basic and acidic residues" evidence="1">
    <location>
        <begin position="91"/>
        <end position="102"/>
    </location>
</feature>
<gene>
    <name evidence="2" type="ORF">J5X75_25140</name>
</gene>
<evidence type="ECO:0000256" key="1">
    <source>
        <dbReference type="SAM" id="MobiDB-lite"/>
    </source>
</evidence>
<evidence type="ECO:0000313" key="2">
    <source>
        <dbReference type="EMBL" id="MBO3740802.1"/>
    </source>
</evidence>
<keyword evidence="3" id="KW-1185">Reference proteome</keyword>